<evidence type="ECO:0000256" key="1">
    <source>
        <dbReference type="SAM" id="MobiDB-lite"/>
    </source>
</evidence>
<feature type="region of interest" description="Disordered" evidence="1">
    <location>
        <begin position="1"/>
        <end position="23"/>
    </location>
</feature>
<proteinExistence type="predicted"/>
<comment type="caution">
    <text evidence="2">The sequence shown here is derived from an EMBL/GenBank/DDBJ whole genome shotgun (WGS) entry which is preliminary data.</text>
</comment>
<dbReference type="AlphaFoldDB" id="A0AAV1WFS1"/>
<keyword evidence="3" id="KW-1185">Reference proteome</keyword>
<name>A0AAV1WFS1_LUPLU</name>
<organism evidence="2 3">
    <name type="scientific">Lupinus luteus</name>
    <name type="common">European yellow lupine</name>
    <dbReference type="NCBI Taxonomy" id="3873"/>
    <lineage>
        <taxon>Eukaryota</taxon>
        <taxon>Viridiplantae</taxon>
        <taxon>Streptophyta</taxon>
        <taxon>Embryophyta</taxon>
        <taxon>Tracheophyta</taxon>
        <taxon>Spermatophyta</taxon>
        <taxon>Magnoliopsida</taxon>
        <taxon>eudicotyledons</taxon>
        <taxon>Gunneridae</taxon>
        <taxon>Pentapetalae</taxon>
        <taxon>rosids</taxon>
        <taxon>fabids</taxon>
        <taxon>Fabales</taxon>
        <taxon>Fabaceae</taxon>
        <taxon>Papilionoideae</taxon>
        <taxon>50 kb inversion clade</taxon>
        <taxon>genistoids sensu lato</taxon>
        <taxon>core genistoids</taxon>
        <taxon>Genisteae</taxon>
        <taxon>Lupinus</taxon>
    </lineage>
</organism>
<sequence length="57" mass="6726">MVKEDVGEAEGGDGTRVDEDDWENVRDKNSKAVEKLRRSELPWLWNCMSLFVFFYVE</sequence>
<accession>A0AAV1WFS1</accession>
<feature type="compositionally biased region" description="Basic and acidic residues" evidence="1">
    <location>
        <begin position="13"/>
        <end position="23"/>
    </location>
</feature>
<protein>
    <submittedName>
        <fullName evidence="2">Uncharacterized protein</fullName>
    </submittedName>
</protein>
<dbReference type="Proteomes" id="UP001497480">
    <property type="component" value="Unassembled WGS sequence"/>
</dbReference>
<evidence type="ECO:0000313" key="2">
    <source>
        <dbReference type="EMBL" id="CAL0308150.1"/>
    </source>
</evidence>
<dbReference type="EMBL" id="CAXHTB010000006">
    <property type="protein sequence ID" value="CAL0308150.1"/>
    <property type="molecule type" value="Genomic_DNA"/>
</dbReference>
<evidence type="ECO:0000313" key="3">
    <source>
        <dbReference type="Proteomes" id="UP001497480"/>
    </source>
</evidence>
<gene>
    <name evidence="2" type="ORF">LLUT_LOCUS9210</name>
</gene>
<reference evidence="2 3" key="1">
    <citation type="submission" date="2024-03" db="EMBL/GenBank/DDBJ databases">
        <authorList>
            <person name="Martinez-Hernandez J."/>
        </authorList>
    </citation>
    <scope>NUCLEOTIDE SEQUENCE [LARGE SCALE GENOMIC DNA]</scope>
</reference>